<dbReference type="OrthoDB" id="1550913at2"/>
<dbReference type="GO" id="GO:0030151">
    <property type="term" value="F:molybdenum ion binding"/>
    <property type="evidence" value="ECO:0007669"/>
    <property type="project" value="InterPro"/>
</dbReference>
<dbReference type="Proteomes" id="UP000094463">
    <property type="component" value="Chromosome"/>
</dbReference>
<dbReference type="PROSITE" id="PS51340">
    <property type="entry name" value="MOSC"/>
    <property type="match status" value="1"/>
</dbReference>
<dbReference type="GO" id="GO:0030170">
    <property type="term" value="F:pyridoxal phosphate binding"/>
    <property type="evidence" value="ECO:0007669"/>
    <property type="project" value="InterPro"/>
</dbReference>
<keyword evidence="3" id="KW-1185">Reference proteome</keyword>
<evidence type="ECO:0000259" key="1">
    <source>
        <dbReference type="PROSITE" id="PS51340"/>
    </source>
</evidence>
<dbReference type="RefSeq" id="WP_069365038.1">
    <property type="nucleotide sequence ID" value="NZ_CP012502.1"/>
</dbReference>
<dbReference type="AlphaFoldDB" id="A0A1D7QVI0"/>
<evidence type="ECO:0000313" key="3">
    <source>
        <dbReference type="Proteomes" id="UP000094463"/>
    </source>
</evidence>
<dbReference type="InterPro" id="IPR052716">
    <property type="entry name" value="MOSC_domain"/>
</dbReference>
<organism evidence="2 3">
    <name type="scientific">Salisediminibacterium beveridgei</name>
    <dbReference type="NCBI Taxonomy" id="632773"/>
    <lineage>
        <taxon>Bacteria</taxon>
        <taxon>Bacillati</taxon>
        <taxon>Bacillota</taxon>
        <taxon>Bacilli</taxon>
        <taxon>Bacillales</taxon>
        <taxon>Bacillaceae</taxon>
        <taxon>Salisediminibacterium</taxon>
    </lineage>
</organism>
<dbReference type="InterPro" id="IPR005302">
    <property type="entry name" value="MoCF_Sase_C"/>
</dbReference>
<dbReference type="SUPFAM" id="SSF50800">
    <property type="entry name" value="PK beta-barrel domain-like"/>
    <property type="match status" value="1"/>
</dbReference>
<dbReference type="EMBL" id="CP012502">
    <property type="protein sequence ID" value="AOM83015.1"/>
    <property type="molecule type" value="Genomic_DNA"/>
</dbReference>
<dbReference type="KEGG" id="bbev:BBEV_1654"/>
<dbReference type="Gene3D" id="2.40.33.20">
    <property type="entry name" value="PK beta-barrel domain-like"/>
    <property type="match status" value="1"/>
</dbReference>
<dbReference type="InterPro" id="IPR011037">
    <property type="entry name" value="Pyrv_Knase-like_insert_dom_sf"/>
</dbReference>
<dbReference type="PANTHER" id="PTHR36930">
    <property type="entry name" value="METAL-SULFUR CLUSTER BIOSYNTHESIS PROTEINS YUAD-RELATED"/>
    <property type="match status" value="1"/>
</dbReference>
<reference evidence="2 3" key="1">
    <citation type="submission" date="2015-08" db="EMBL/GenBank/DDBJ databases">
        <title>The complete genome sequence of Bacillus beveridgei MLTeJB.</title>
        <authorList>
            <person name="Hanson T.E."/>
            <person name="Mesa C."/>
            <person name="Basesman S.M."/>
            <person name="Oremland R.S."/>
        </authorList>
    </citation>
    <scope>NUCLEOTIDE SEQUENCE [LARGE SCALE GENOMIC DNA]</scope>
    <source>
        <strain evidence="2 3">MLTeJB</strain>
    </source>
</reference>
<gene>
    <name evidence="2" type="ORF">BBEV_1654</name>
</gene>
<evidence type="ECO:0000313" key="2">
    <source>
        <dbReference type="EMBL" id="AOM83015.1"/>
    </source>
</evidence>
<proteinExistence type="predicted"/>
<sequence>MTGRVEAIWLKRMKQGPMDPVNSAEAIANQGLKGNANQRGKRQVTILEAENWEYATGQLNAELPPSKRRANILVRGISLKERRQSILMIGNVRIQIYGETKPCEQMEAAQSGLKEALNTEWRGGAYGVVLNDGRINQGDTVSFET</sequence>
<name>A0A1D7QVI0_9BACI</name>
<dbReference type="PANTHER" id="PTHR36930:SF1">
    <property type="entry name" value="MOSC DOMAIN-CONTAINING PROTEIN"/>
    <property type="match status" value="1"/>
</dbReference>
<protein>
    <submittedName>
        <fullName evidence="2">MOSC Domain-Containing Protein</fullName>
    </submittedName>
</protein>
<feature type="domain" description="MOSC" evidence="1">
    <location>
        <begin position="19"/>
        <end position="144"/>
    </location>
</feature>
<dbReference type="Pfam" id="PF03473">
    <property type="entry name" value="MOSC"/>
    <property type="match status" value="1"/>
</dbReference>
<dbReference type="GO" id="GO:0003824">
    <property type="term" value="F:catalytic activity"/>
    <property type="evidence" value="ECO:0007669"/>
    <property type="project" value="InterPro"/>
</dbReference>
<dbReference type="STRING" id="632773.BBEV_1654"/>
<accession>A0A1D7QVI0</accession>